<dbReference type="PANTHER" id="PTHR44858">
    <property type="entry name" value="TETRATRICOPEPTIDE REPEAT PROTEIN 6"/>
    <property type="match status" value="1"/>
</dbReference>
<dbReference type="AlphaFoldDB" id="A0A3D9KWI4"/>
<name>A0A3D9KWI4_MARFU</name>
<keyword evidence="5" id="KW-1185">Reference proteome</keyword>
<dbReference type="PANTHER" id="PTHR44858:SF1">
    <property type="entry name" value="UDP-N-ACETYLGLUCOSAMINE--PEPTIDE N-ACETYLGLUCOSAMINYLTRANSFERASE SPINDLY-RELATED"/>
    <property type="match status" value="1"/>
</dbReference>
<dbReference type="InterPro" id="IPR019734">
    <property type="entry name" value="TPR_rpt"/>
</dbReference>
<protein>
    <submittedName>
        <fullName evidence="4">Tetratricopeptide repeat protein</fullName>
    </submittedName>
</protein>
<dbReference type="SMART" id="SM00028">
    <property type="entry name" value="TPR"/>
    <property type="match status" value="3"/>
</dbReference>
<evidence type="ECO:0000256" key="2">
    <source>
        <dbReference type="ARBA" id="ARBA00022803"/>
    </source>
</evidence>
<keyword evidence="2 3" id="KW-0802">TPR repeat</keyword>
<sequence>MLVLLLNGGVSIAQSVEACGYYGHNAKFSKEQICPQLGFESSEDAEKSIRKILNQLGLQMNFLVVQCSNINNAFAVNLEGDIGHIRYIIYDEGFLERIGMKSQTDWASVSILAHEIGHHLNAHTLDGVGSRPEKELDADEFSGFALNRLGATLEEAQAAMQNAGGEKASKTHPARSDRLNAIAHGWTNAASLSKKYIDLSRNLDYTSYAKMWFEKARAIRGVSEGDHINRVAYYGKATEYKPDYTAAYRNKAKYLNELGLYKKALIEANSAISLDKNYWNAYTEKARAYFGMEDYQEAVKYYSIAIENREPQRAGDYAARAFSYLAMGDRTNAIADLEEALNLRPQWSIIQQKLTELKR</sequence>
<dbReference type="PROSITE" id="PS50005">
    <property type="entry name" value="TPR"/>
    <property type="match status" value="2"/>
</dbReference>
<feature type="repeat" description="TPR" evidence="3">
    <location>
        <begin position="279"/>
        <end position="312"/>
    </location>
</feature>
<evidence type="ECO:0000256" key="1">
    <source>
        <dbReference type="ARBA" id="ARBA00022737"/>
    </source>
</evidence>
<evidence type="ECO:0000313" key="5">
    <source>
        <dbReference type="Proteomes" id="UP000256779"/>
    </source>
</evidence>
<proteinExistence type="predicted"/>
<gene>
    <name evidence="4" type="ORF">C7460_13032</name>
</gene>
<dbReference type="Pfam" id="PF13181">
    <property type="entry name" value="TPR_8"/>
    <property type="match status" value="2"/>
</dbReference>
<dbReference type="Gene3D" id="3.30.2010.10">
    <property type="entry name" value="Metalloproteases ('zincins'), catalytic domain"/>
    <property type="match status" value="1"/>
</dbReference>
<comment type="caution">
    <text evidence="4">The sequence shown here is derived from an EMBL/GenBank/DDBJ whole genome shotgun (WGS) entry which is preliminary data.</text>
</comment>
<keyword evidence="1" id="KW-0677">Repeat</keyword>
<accession>A0A3D9KWI4</accession>
<dbReference type="EMBL" id="QREG01000030">
    <property type="protein sequence ID" value="RED92464.1"/>
    <property type="molecule type" value="Genomic_DNA"/>
</dbReference>
<dbReference type="Gene3D" id="1.25.40.10">
    <property type="entry name" value="Tetratricopeptide repeat domain"/>
    <property type="match status" value="2"/>
</dbReference>
<reference evidence="4 5" key="1">
    <citation type="submission" date="2018-07" db="EMBL/GenBank/DDBJ databases">
        <title>Genomic Encyclopedia of Type Strains, Phase IV (KMG-IV): sequencing the most valuable type-strain genomes for metagenomic binning, comparative biology and taxonomic classification.</title>
        <authorList>
            <person name="Goeker M."/>
        </authorList>
    </citation>
    <scope>NUCLEOTIDE SEQUENCE [LARGE SCALE GENOMIC DNA]</scope>
    <source>
        <strain evidence="4 5">DSM 4134</strain>
    </source>
</reference>
<dbReference type="Proteomes" id="UP000256779">
    <property type="component" value="Unassembled WGS sequence"/>
</dbReference>
<dbReference type="InterPro" id="IPR011990">
    <property type="entry name" value="TPR-like_helical_dom_sf"/>
</dbReference>
<dbReference type="InterPro" id="IPR050498">
    <property type="entry name" value="Ycf3"/>
</dbReference>
<evidence type="ECO:0000313" key="4">
    <source>
        <dbReference type="EMBL" id="RED92464.1"/>
    </source>
</evidence>
<organism evidence="4 5">
    <name type="scientific">Marinoscillum furvescens DSM 4134</name>
    <dbReference type="NCBI Taxonomy" id="1122208"/>
    <lineage>
        <taxon>Bacteria</taxon>
        <taxon>Pseudomonadati</taxon>
        <taxon>Bacteroidota</taxon>
        <taxon>Cytophagia</taxon>
        <taxon>Cytophagales</taxon>
        <taxon>Reichenbachiellaceae</taxon>
        <taxon>Marinoscillum</taxon>
    </lineage>
</organism>
<feature type="repeat" description="TPR" evidence="3">
    <location>
        <begin position="314"/>
        <end position="347"/>
    </location>
</feature>
<evidence type="ECO:0000256" key="3">
    <source>
        <dbReference type="PROSITE-ProRule" id="PRU00339"/>
    </source>
</evidence>
<dbReference type="SUPFAM" id="SSF48452">
    <property type="entry name" value="TPR-like"/>
    <property type="match status" value="1"/>
</dbReference>